<dbReference type="STRING" id="198092.SAMN02745194_04548"/>
<keyword evidence="2" id="KW-0966">Cell projection</keyword>
<evidence type="ECO:0000313" key="2">
    <source>
        <dbReference type="EMBL" id="SHK25246.1"/>
    </source>
</evidence>
<dbReference type="EMBL" id="FQZF01000039">
    <property type="protein sequence ID" value="SHK25246.1"/>
    <property type="molecule type" value="Genomic_DNA"/>
</dbReference>
<keyword evidence="2" id="KW-0969">Cilium</keyword>
<keyword evidence="2" id="KW-0282">Flagellum</keyword>
<accession>A0A1M6QYM3</accession>
<name>A0A1M6QYM3_9PROT</name>
<feature type="compositionally biased region" description="Basic and acidic residues" evidence="1">
    <location>
        <begin position="51"/>
        <end position="60"/>
    </location>
</feature>
<dbReference type="AlphaFoldDB" id="A0A1M6QYM3"/>
<evidence type="ECO:0000313" key="3">
    <source>
        <dbReference type="Proteomes" id="UP000184387"/>
    </source>
</evidence>
<sequence length="206" mass="21626">MTTRLTGLRGLALPDLDAPEVAPPEAPAPPSLEDMLEAARRQGHAAGLREGQARGRAAEQASREALVEDAIRVALTHLDRAGEVAREMADENARALAGMLVDMVDAALPGAAAREAADLLEPLLRALEPVADAPAGAVLQVPPALLDHARARFGATGLPIEADPGLPEGDARIAWRHGGIELDLSRRRAAIREALLALRLSLEDDA</sequence>
<proteinExistence type="predicted"/>
<feature type="compositionally biased region" description="Low complexity" evidence="1">
    <location>
        <begin position="1"/>
        <end position="20"/>
    </location>
</feature>
<protein>
    <submittedName>
        <fullName evidence="2">Flagellar assembly protein FliH</fullName>
    </submittedName>
</protein>
<reference evidence="2 3" key="1">
    <citation type="submission" date="2016-11" db="EMBL/GenBank/DDBJ databases">
        <authorList>
            <person name="Jaros S."/>
            <person name="Januszkiewicz K."/>
            <person name="Wedrychowicz H."/>
        </authorList>
    </citation>
    <scope>NUCLEOTIDE SEQUENCE [LARGE SCALE GENOMIC DNA]</scope>
    <source>
        <strain evidence="2 3">DSM 14916</strain>
    </source>
</reference>
<organism evidence="2 3">
    <name type="scientific">Muricoccus roseus</name>
    <dbReference type="NCBI Taxonomy" id="198092"/>
    <lineage>
        <taxon>Bacteria</taxon>
        <taxon>Pseudomonadati</taxon>
        <taxon>Pseudomonadota</taxon>
        <taxon>Alphaproteobacteria</taxon>
        <taxon>Acetobacterales</taxon>
        <taxon>Roseomonadaceae</taxon>
        <taxon>Muricoccus</taxon>
    </lineage>
</organism>
<dbReference type="Proteomes" id="UP000184387">
    <property type="component" value="Unassembled WGS sequence"/>
</dbReference>
<evidence type="ECO:0000256" key="1">
    <source>
        <dbReference type="SAM" id="MobiDB-lite"/>
    </source>
</evidence>
<feature type="region of interest" description="Disordered" evidence="1">
    <location>
        <begin position="1"/>
        <end position="60"/>
    </location>
</feature>
<feature type="compositionally biased region" description="Pro residues" evidence="1">
    <location>
        <begin position="21"/>
        <end position="30"/>
    </location>
</feature>
<dbReference type="RefSeq" id="WP_073139316.1">
    <property type="nucleotide sequence ID" value="NZ_FQZF01000039.1"/>
</dbReference>
<keyword evidence="3" id="KW-1185">Reference proteome</keyword>
<dbReference type="OrthoDB" id="7285347at2"/>
<gene>
    <name evidence="2" type="ORF">SAMN02745194_04548</name>
</gene>